<feature type="region of interest" description="Disordered" evidence="1">
    <location>
        <begin position="369"/>
        <end position="394"/>
    </location>
</feature>
<feature type="transmembrane region" description="Helical" evidence="2">
    <location>
        <begin position="161"/>
        <end position="179"/>
    </location>
</feature>
<keyword evidence="2" id="KW-0472">Membrane</keyword>
<feature type="transmembrane region" description="Helical" evidence="2">
    <location>
        <begin position="285"/>
        <end position="306"/>
    </location>
</feature>
<dbReference type="InterPro" id="IPR007820">
    <property type="entry name" value="AbrB_fam"/>
</dbReference>
<organism evidence="3 4">
    <name type="scientific">Sphaerisporangium rhizosphaerae</name>
    <dbReference type="NCBI Taxonomy" id="2269375"/>
    <lineage>
        <taxon>Bacteria</taxon>
        <taxon>Bacillati</taxon>
        <taxon>Actinomycetota</taxon>
        <taxon>Actinomycetes</taxon>
        <taxon>Streptosporangiales</taxon>
        <taxon>Streptosporangiaceae</taxon>
        <taxon>Sphaerisporangium</taxon>
    </lineage>
</organism>
<dbReference type="Proteomes" id="UP001596496">
    <property type="component" value="Unassembled WGS sequence"/>
</dbReference>
<comment type="caution">
    <text evidence="3">The sequence shown here is derived from an EMBL/GenBank/DDBJ whole genome shotgun (WGS) entry which is preliminary data.</text>
</comment>
<dbReference type="InterPro" id="IPR017516">
    <property type="entry name" value="AbrB_dup"/>
</dbReference>
<dbReference type="NCBIfam" id="TIGR03082">
    <property type="entry name" value="Gneg_AbrB_dup"/>
    <property type="match status" value="2"/>
</dbReference>
<keyword evidence="4" id="KW-1185">Reference proteome</keyword>
<dbReference type="PIRSF" id="PIRSF038991">
    <property type="entry name" value="Protein_AbrB"/>
    <property type="match status" value="1"/>
</dbReference>
<gene>
    <name evidence="3" type="ORF">ACFQSB_21455</name>
</gene>
<dbReference type="EMBL" id="JBHTCG010000014">
    <property type="protein sequence ID" value="MFC7384794.1"/>
    <property type="molecule type" value="Genomic_DNA"/>
</dbReference>
<reference evidence="4" key="1">
    <citation type="journal article" date="2019" name="Int. J. Syst. Evol. Microbiol.">
        <title>The Global Catalogue of Microorganisms (GCM) 10K type strain sequencing project: providing services to taxonomists for standard genome sequencing and annotation.</title>
        <authorList>
            <consortium name="The Broad Institute Genomics Platform"/>
            <consortium name="The Broad Institute Genome Sequencing Center for Infectious Disease"/>
            <person name="Wu L."/>
            <person name="Ma J."/>
        </authorList>
    </citation>
    <scope>NUCLEOTIDE SEQUENCE [LARGE SCALE GENOMIC DNA]</scope>
    <source>
        <strain evidence="4">CECT 7649</strain>
    </source>
</reference>
<name>A0ABW2P7E6_9ACTN</name>
<evidence type="ECO:0000256" key="1">
    <source>
        <dbReference type="SAM" id="MobiDB-lite"/>
    </source>
</evidence>
<evidence type="ECO:0000313" key="4">
    <source>
        <dbReference type="Proteomes" id="UP001596496"/>
    </source>
</evidence>
<dbReference type="Pfam" id="PF05145">
    <property type="entry name" value="AbrB"/>
    <property type="match status" value="1"/>
</dbReference>
<feature type="transmembrane region" description="Helical" evidence="2">
    <location>
        <begin position="98"/>
        <end position="120"/>
    </location>
</feature>
<accession>A0ABW2P7E6</accession>
<feature type="transmembrane region" description="Helical" evidence="2">
    <location>
        <begin position="349"/>
        <end position="366"/>
    </location>
</feature>
<feature type="compositionally biased region" description="Gly residues" evidence="1">
    <location>
        <begin position="385"/>
        <end position="394"/>
    </location>
</feature>
<keyword evidence="2" id="KW-0812">Transmembrane</keyword>
<sequence length="394" mass="40038">MGTVLGILSRRSGARLQWRWVGWLGLILGACAAGEVAEPILPAPHLLVPLLAGLALAVSGLTADQVPGGLNRGCQAVLGVLMGGYLDPHTAHQAAAEVLPLAAVTMVTIGLSLAAAAIMARTGRIDRASATLGMVAGGSAAVISSAADFDADPRIVAFLQYLRVALVATTAPVLVHWLLAPDPAAGTAAVPHPSAWSLVTGDDQGIGLVLLAAVALTGTLTGRGLRLPSPALLGPMLLTAAITAGGALSGFTPTGPLRTAVFTIVGLDIGLRFTRPTLAHMRRLLPLALACTMSIIAVCAVLAWLLSVMAHIPFTDAYLATTPGGVNAVLTTAAATHADVSLISGVQSLRLFAMVLLAPLFIRLTISRPPRPGPTTGHRHAGNRRTGGSGRSTG</sequence>
<evidence type="ECO:0000256" key="2">
    <source>
        <dbReference type="SAM" id="Phobius"/>
    </source>
</evidence>
<feature type="transmembrane region" description="Helical" evidence="2">
    <location>
        <begin position="20"/>
        <end position="37"/>
    </location>
</feature>
<feature type="transmembrane region" description="Helical" evidence="2">
    <location>
        <begin position="206"/>
        <end position="225"/>
    </location>
</feature>
<keyword evidence="2" id="KW-1133">Transmembrane helix</keyword>
<proteinExistence type="predicted"/>
<dbReference type="RefSeq" id="WP_380828631.1">
    <property type="nucleotide sequence ID" value="NZ_JBHTCG010000014.1"/>
</dbReference>
<dbReference type="PANTHER" id="PTHR38457:SF1">
    <property type="entry name" value="REGULATOR ABRB-RELATED"/>
    <property type="match status" value="1"/>
</dbReference>
<evidence type="ECO:0000313" key="3">
    <source>
        <dbReference type="EMBL" id="MFC7384794.1"/>
    </source>
</evidence>
<feature type="transmembrane region" description="Helical" evidence="2">
    <location>
        <begin position="232"/>
        <end position="251"/>
    </location>
</feature>
<protein>
    <submittedName>
        <fullName evidence="3">AbrB family transcriptional regulator</fullName>
    </submittedName>
</protein>
<dbReference type="PANTHER" id="PTHR38457">
    <property type="entry name" value="REGULATOR ABRB-RELATED"/>
    <property type="match status" value="1"/>
</dbReference>